<keyword evidence="3" id="KW-1185">Reference proteome</keyword>
<dbReference type="Proteomes" id="UP000614216">
    <property type="component" value="Unassembled WGS sequence"/>
</dbReference>
<sequence length="77" mass="8900">MIKNYLIVAVHNLIRFAIPLIWYAGSYWLEGFAYRVTLQPDIFIITFAITLGITFITVSYKTMRAAMLNPVEVLRSE</sequence>
<evidence type="ECO:0000313" key="2">
    <source>
        <dbReference type="EMBL" id="MBL6444899.1"/>
    </source>
</evidence>
<reference evidence="2" key="1">
    <citation type="submission" date="2021-01" db="EMBL/GenBank/DDBJ databases">
        <title>Fulvivirga kasyanovii gen. nov., sp nov., a novel member of the phylum Bacteroidetes isolated from seawater in a mussel farm.</title>
        <authorList>
            <person name="Zhao L.-H."/>
            <person name="Wang Z.-J."/>
        </authorList>
    </citation>
    <scope>NUCLEOTIDE SEQUENCE</scope>
    <source>
        <strain evidence="2">29W222</strain>
    </source>
</reference>
<keyword evidence="1" id="KW-0472">Membrane</keyword>
<keyword evidence="1" id="KW-0812">Transmembrane</keyword>
<evidence type="ECO:0000256" key="1">
    <source>
        <dbReference type="SAM" id="Phobius"/>
    </source>
</evidence>
<organism evidence="2 3">
    <name type="scientific">Fulvivirga marina</name>
    <dbReference type="NCBI Taxonomy" id="2494733"/>
    <lineage>
        <taxon>Bacteria</taxon>
        <taxon>Pseudomonadati</taxon>
        <taxon>Bacteroidota</taxon>
        <taxon>Cytophagia</taxon>
        <taxon>Cytophagales</taxon>
        <taxon>Fulvivirgaceae</taxon>
        <taxon>Fulvivirga</taxon>
    </lineage>
</organism>
<feature type="transmembrane region" description="Helical" evidence="1">
    <location>
        <begin position="5"/>
        <end position="22"/>
    </location>
</feature>
<gene>
    <name evidence="2" type="ORF">JMN32_01170</name>
</gene>
<evidence type="ECO:0008006" key="4">
    <source>
        <dbReference type="Google" id="ProtNLM"/>
    </source>
</evidence>
<comment type="caution">
    <text evidence="2">The sequence shown here is derived from an EMBL/GenBank/DDBJ whole genome shotgun (WGS) entry which is preliminary data.</text>
</comment>
<evidence type="ECO:0000313" key="3">
    <source>
        <dbReference type="Proteomes" id="UP000614216"/>
    </source>
</evidence>
<feature type="transmembrane region" description="Helical" evidence="1">
    <location>
        <begin position="42"/>
        <end position="60"/>
    </location>
</feature>
<keyword evidence="1" id="KW-1133">Transmembrane helix</keyword>
<proteinExistence type="predicted"/>
<protein>
    <recommendedName>
        <fullName evidence="4">ABC3 transporter permease protein domain-containing protein</fullName>
    </recommendedName>
</protein>
<dbReference type="AlphaFoldDB" id="A0A937FT33"/>
<accession>A0A937FT33</accession>
<dbReference type="RefSeq" id="WP_202854439.1">
    <property type="nucleotide sequence ID" value="NZ_JAEUGD010000002.1"/>
</dbReference>
<name>A0A937FT33_9BACT</name>
<dbReference type="EMBL" id="JAEUGD010000002">
    <property type="protein sequence ID" value="MBL6444899.1"/>
    <property type="molecule type" value="Genomic_DNA"/>
</dbReference>